<organism evidence="1 2">
    <name type="scientific">Microbacterium candidum</name>
    <dbReference type="NCBI Taxonomy" id="3041922"/>
    <lineage>
        <taxon>Bacteria</taxon>
        <taxon>Bacillati</taxon>
        <taxon>Actinomycetota</taxon>
        <taxon>Actinomycetes</taxon>
        <taxon>Micrococcales</taxon>
        <taxon>Microbacteriaceae</taxon>
        <taxon>Microbacterium</taxon>
    </lineage>
</organism>
<comment type="caution">
    <text evidence="1">The sequence shown here is derived from an EMBL/GenBank/DDBJ whole genome shotgun (WGS) entry which is preliminary data.</text>
</comment>
<reference evidence="1 2" key="1">
    <citation type="submission" date="2023-06" db="EMBL/GenBank/DDBJ databases">
        <title>Microbacterium sp. nov., isolated from a waste landfill.</title>
        <authorList>
            <person name="Wen W."/>
        </authorList>
    </citation>
    <scope>NUCLEOTIDE SEQUENCE [LARGE SCALE GENOMIC DNA]</scope>
    <source>
        <strain evidence="1 2">ASV49</strain>
    </source>
</reference>
<dbReference type="Proteomes" id="UP001235064">
    <property type="component" value="Unassembled WGS sequence"/>
</dbReference>
<name>A0ABT7MW25_9MICO</name>
<sequence length="97" mass="10831">MVDLTDDQRERTGAIVAKVHEVDWNGDITPWIDSIVAMIGELVQEDPMFAEFAEAIRSQANQWSLAAWSENLVPSIADSGWSQLSDRLTPFIPNTNT</sequence>
<evidence type="ECO:0000313" key="2">
    <source>
        <dbReference type="Proteomes" id="UP001235064"/>
    </source>
</evidence>
<dbReference type="RefSeq" id="WP_286287237.1">
    <property type="nucleotide sequence ID" value="NZ_JASXSZ010000001.1"/>
</dbReference>
<proteinExistence type="predicted"/>
<dbReference type="EMBL" id="JASXSZ010000001">
    <property type="protein sequence ID" value="MDL9978648.1"/>
    <property type="molecule type" value="Genomic_DNA"/>
</dbReference>
<evidence type="ECO:0000313" key="1">
    <source>
        <dbReference type="EMBL" id="MDL9978648.1"/>
    </source>
</evidence>
<keyword evidence="2" id="KW-1185">Reference proteome</keyword>
<gene>
    <name evidence="1" type="ORF">QSV35_04840</name>
</gene>
<accession>A0ABT7MW25</accession>
<protein>
    <submittedName>
        <fullName evidence="1">Uncharacterized protein</fullName>
    </submittedName>
</protein>